<evidence type="ECO:0000313" key="3">
    <source>
        <dbReference type="Proteomes" id="UP001447188"/>
    </source>
</evidence>
<dbReference type="Proteomes" id="UP001447188">
    <property type="component" value="Unassembled WGS sequence"/>
</dbReference>
<feature type="compositionally biased region" description="Pro residues" evidence="1">
    <location>
        <begin position="96"/>
        <end position="109"/>
    </location>
</feature>
<name>A0ABR3G408_9PEZI</name>
<feature type="region of interest" description="Disordered" evidence="1">
    <location>
        <begin position="1"/>
        <end position="21"/>
    </location>
</feature>
<keyword evidence="3" id="KW-1185">Reference proteome</keyword>
<sequence>YATTTADRSRRPPNNTRTPSYGQYDAYLTRDFLSHIPPRPDYPRGTKIISAKEWHGSPTAMMWKSSAILQHRFGMPLDVIRLLSEWQTKCSEHEFPLPPPPNIPQPTVPHVPLDSDNDHPLSYLGGSTQSADPRYGSPESAGHHAQSPPNALQPTVPPPLHAPYPQLLSDGSQRSSEHPTSDTSYSLPPLHARQRLAWSPAATAQDKIEFYRPRFAATPRE</sequence>
<feature type="non-terminal residue" evidence="2">
    <location>
        <position position="1"/>
    </location>
</feature>
<evidence type="ECO:0000313" key="2">
    <source>
        <dbReference type="EMBL" id="KAL0630680.1"/>
    </source>
</evidence>
<gene>
    <name evidence="2" type="ORF">Q9L58_010469</name>
</gene>
<feature type="region of interest" description="Disordered" evidence="1">
    <location>
        <begin position="93"/>
        <end position="190"/>
    </location>
</feature>
<comment type="caution">
    <text evidence="2">The sequence shown here is derived from an EMBL/GenBank/DDBJ whole genome shotgun (WGS) entry which is preliminary data.</text>
</comment>
<proteinExistence type="predicted"/>
<reference evidence="2 3" key="1">
    <citation type="submission" date="2024-02" db="EMBL/GenBank/DDBJ databases">
        <title>Discinaceae phylogenomics.</title>
        <authorList>
            <person name="Dirks A.C."/>
            <person name="James T.Y."/>
        </authorList>
    </citation>
    <scope>NUCLEOTIDE SEQUENCE [LARGE SCALE GENOMIC DNA]</scope>
    <source>
        <strain evidence="2 3">ACD0624</strain>
    </source>
</reference>
<accession>A0ABR3G408</accession>
<dbReference type="EMBL" id="JBBBZM010000425">
    <property type="protein sequence ID" value="KAL0630680.1"/>
    <property type="molecule type" value="Genomic_DNA"/>
</dbReference>
<evidence type="ECO:0000256" key="1">
    <source>
        <dbReference type="SAM" id="MobiDB-lite"/>
    </source>
</evidence>
<protein>
    <submittedName>
        <fullName evidence="2">Uncharacterized protein</fullName>
    </submittedName>
</protein>
<organism evidence="2 3">
    <name type="scientific">Discina gigas</name>
    <dbReference type="NCBI Taxonomy" id="1032678"/>
    <lineage>
        <taxon>Eukaryota</taxon>
        <taxon>Fungi</taxon>
        <taxon>Dikarya</taxon>
        <taxon>Ascomycota</taxon>
        <taxon>Pezizomycotina</taxon>
        <taxon>Pezizomycetes</taxon>
        <taxon>Pezizales</taxon>
        <taxon>Discinaceae</taxon>
        <taxon>Discina</taxon>
    </lineage>
</organism>